<sequence length="85" mass="9735">MYTCMYLDLLWSFAISVVRLNIVRRQFPFLSPSSSVLPGGSLTHMSTPSQSYLLHTTPDFLSHLFLFFCFFPPSAHSNCYSLHVQ</sequence>
<name>A0A0L8GEN0_OCTBM</name>
<dbReference type="EMBL" id="KQ422232">
    <property type="protein sequence ID" value="KOF75304.1"/>
    <property type="molecule type" value="Genomic_DNA"/>
</dbReference>
<reference evidence="1" key="1">
    <citation type="submission" date="2015-07" db="EMBL/GenBank/DDBJ databases">
        <title>MeaNS - Measles Nucleotide Surveillance Program.</title>
        <authorList>
            <person name="Tran T."/>
            <person name="Druce J."/>
        </authorList>
    </citation>
    <scope>NUCLEOTIDE SEQUENCE</scope>
    <source>
        <strain evidence="1">UCB-OBI-ISO-001</strain>
        <tissue evidence="1">Gonad</tissue>
    </source>
</reference>
<accession>A0A0L8GEN0</accession>
<protein>
    <submittedName>
        <fullName evidence="1">Uncharacterized protein</fullName>
    </submittedName>
</protein>
<gene>
    <name evidence="1" type="ORF">OCBIM_22034968mg</name>
</gene>
<organism evidence="1">
    <name type="scientific">Octopus bimaculoides</name>
    <name type="common">California two-spotted octopus</name>
    <dbReference type="NCBI Taxonomy" id="37653"/>
    <lineage>
        <taxon>Eukaryota</taxon>
        <taxon>Metazoa</taxon>
        <taxon>Spiralia</taxon>
        <taxon>Lophotrochozoa</taxon>
        <taxon>Mollusca</taxon>
        <taxon>Cephalopoda</taxon>
        <taxon>Coleoidea</taxon>
        <taxon>Octopodiformes</taxon>
        <taxon>Octopoda</taxon>
        <taxon>Incirrata</taxon>
        <taxon>Octopodidae</taxon>
        <taxon>Octopus</taxon>
    </lineage>
</organism>
<proteinExistence type="predicted"/>
<dbReference type="AlphaFoldDB" id="A0A0L8GEN0"/>
<evidence type="ECO:0000313" key="1">
    <source>
        <dbReference type="EMBL" id="KOF75304.1"/>
    </source>
</evidence>